<organism evidence="5 6">
    <name type="scientific">Domibacillus antri</name>
    <dbReference type="NCBI Taxonomy" id="1714264"/>
    <lineage>
        <taxon>Bacteria</taxon>
        <taxon>Bacillati</taxon>
        <taxon>Bacillota</taxon>
        <taxon>Bacilli</taxon>
        <taxon>Bacillales</taxon>
        <taxon>Bacillaceae</taxon>
        <taxon>Domibacillus</taxon>
    </lineage>
</organism>
<dbReference type="SUPFAM" id="SSF46785">
    <property type="entry name" value="Winged helix' DNA-binding domain"/>
    <property type="match status" value="1"/>
</dbReference>
<keyword evidence="3" id="KW-0804">Transcription</keyword>
<comment type="caution">
    <text evidence="5">The sequence shown here is derived from an EMBL/GenBank/DDBJ whole genome shotgun (WGS) entry which is preliminary data.</text>
</comment>
<dbReference type="Proteomes" id="UP000185568">
    <property type="component" value="Unassembled WGS sequence"/>
</dbReference>
<dbReference type="STRING" id="1714264.BTO30_06670"/>
<evidence type="ECO:0000256" key="3">
    <source>
        <dbReference type="ARBA" id="ARBA00023163"/>
    </source>
</evidence>
<protein>
    <recommendedName>
        <fullName evidence="4">HTH gntR-type domain-containing protein</fullName>
    </recommendedName>
</protein>
<feature type="domain" description="HTH gntR-type" evidence="4">
    <location>
        <begin position="12"/>
        <end position="80"/>
    </location>
</feature>
<dbReference type="InterPro" id="IPR036390">
    <property type="entry name" value="WH_DNA-bd_sf"/>
</dbReference>
<dbReference type="GO" id="GO:0003677">
    <property type="term" value="F:DNA binding"/>
    <property type="evidence" value="ECO:0007669"/>
    <property type="project" value="UniProtKB-KW"/>
</dbReference>
<evidence type="ECO:0000259" key="4">
    <source>
        <dbReference type="PROSITE" id="PS50949"/>
    </source>
</evidence>
<evidence type="ECO:0000256" key="2">
    <source>
        <dbReference type="ARBA" id="ARBA00023125"/>
    </source>
</evidence>
<dbReference type="SUPFAM" id="SSF48008">
    <property type="entry name" value="GntR ligand-binding domain-like"/>
    <property type="match status" value="1"/>
</dbReference>
<dbReference type="EMBL" id="MSDU01000010">
    <property type="protein sequence ID" value="OLN23068.1"/>
    <property type="molecule type" value="Genomic_DNA"/>
</dbReference>
<name>A0A1Q8Q6U8_9BACI</name>
<keyword evidence="6" id="KW-1185">Reference proteome</keyword>
<dbReference type="Pfam" id="PF07729">
    <property type="entry name" value="FCD"/>
    <property type="match status" value="1"/>
</dbReference>
<dbReference type="SMART" id="SM00345">
    <property type="entry name" value="HTH_GNTR"/>
    <property type="match status" value="1"/>
</dbReference>
<dbReference type="InterPro" id="IPR008920">
    <property type="entry name" value="TF_FadR/GntR_C"/>
</dbReference>
<keyword evidence="2" id="KW-0238">DNA-binding</keyword>
<dbReference type="InterPro" id="IPR000524">
    <property type="entry name" value="Tscrpt_reg_HTH_GntR"/>
</dbReference>
<dbReference type="SMART" id="SM00895">
    <property type="entry name" value="FCD"/>
    <property type="match status" value="1"/>
</dbReference>
<proteinExistence type="predicted"/>
<dbReference type="PANTHER" id="PTHR43537:SF5">
    <property type="entry name" value="UXU OPERON TRANSCRIPTIONAL REGULATOR"/>
    <property type="match status" value="1"/>
</dbReference>
<dbReference type="Gene3D" id="1.10.10.10">
    <property type="entry name" value="Winged helix-like DNA-binding domain superfamily/Winged helix DNA-binding domain"/>
    <property type="match status" value="1"/>
</dbReference>
<dbReference type="PANTHER" id="PTHR43537">
    <property type="entry name" value="TRANSCRIPTIONAL REGULATOR, GNTR FAMILY"/>
    <property type="match status" value="1"/>
</dbReference>
<dbReference type="InterPro" id="IPR011711">
    <property type="entry name" value="GntR_C"/>
</dbReference>
<keyword evidence="1" id="KW-0805">Transcription regulation</keyword>
<evidence type="ECO:0000313" key="5">
    <source>
        <dbReference type="EMBL" id="OLN23068.1"/>
    </source>
</evidence>
<evidence type="ECO:0000313" key="6">
    <source>
        <dbReference type="Proteomes" id="UP000185568"/>
    </source>
</evidence>
<dbReference type="PRINTS" id="PR00035">
    <property type="entry name" value="HTHGNTR"/>
</dbReference>
<sequence>MEENLFNALQTTRVYEKIVLQIRGLIKEGKLKPNDRLPAERELAQTLGCSRTSLREACRVLESEGLIVSKPGGGRFIQQLDQRLTMNGQFNPVAVLEKTAVIHFIEAREALEPKIAELASKRATEADILKIENAIKVMEEKLKNPDEKVDADSNFHLALAEATQNFVFVSLMETNVNMYRQVRKQTLQSDERYSESLQEHRTILEAVKRKDTAGAVEAMNVHLRHLRENVLNNTQ</sequence>
<reference evidence="5 6" key="1">
    <citation type="submission" date="2016-12" db="EMBL/GenBank/DDBJ databases">
        <title>Domibacillus antri genome sequencing.</title>
        <authorList>
            <person name="Verma A."/>
            <person name="Krishnamurthi S."/>
        </authorList>
    </citation>
    <scope>NUCLEOTIDE SEQUENCE [LARGE SCALE GENOMIC DNA]</scope>
    <source>
        <strain evidence="5 6">XD80</strain>
    </source>
</reference>
<dbReference type="Pfam" id="PF00392">
    <property type="entry name" value="GntR"/>
    <property type="match status" value="1"/>
</dbReference>
<dbReference type="PROSITE" id="PS50949">
    <property type="entry name" value="HTH_GNTR"/>
    <property type="match status" value="1"/>
</dbReference>
<evidence type="ECO:0000256" key="1">
    <source>
        <dbReference type="ARBA" id="ARBA00023015"/>
    </source>
</evidence>
<dbReference type="GO" id="GO:0003700">
    <property type="term" value="F:DNA-binding transcription factor activity"/>
    <property type="evidence" value="ECO:0007669"/>
    <property type="project" value="InterPro"/>
</dbReference>
<accession>A0A1Q8Q6U8</accession>
<dbReference type="InterPro" id="IPR036388">
    <property type="entry name" value="WH-like_DNA-bd_sf"/>
</dbReference>
<gene>
    <name evidence="5" type="ORF">BTO30_06670</name>
</gene>
<dbReference type="CDD" id="cd07377">
    <property type="entry name" value="WHTH_GntR"/>
    <property type="match status" value="1"/>
</dbReference>
<dbReference type="AlphaFoldDB" id="A0A1Q8Q6U8"/>
<dbReference type="Gene3D" id="1.20.120.530">
    <property type="entry name" value="GntR ligand-binding domain-like"/>
    <property type="match status" value="1"/>
</dbReference>